<protein>
    <submittedName>
        <fullName evidence="2">Uncharacterized protein</fullName>
    </submittedName>
</protein>
<proteinExistence type="predicted"/>
<evidence type="ECO:0000256" key="1">
    <source>
        <dbReference type="SAM" id="MobiDB-lite"/>
    </source>
</evidence>
<evidence type="ECO:0000313" key="2">
    <source>
        <dbReference type="EMBL" id="QIA69495.1"/>
    </source>
</evidence>
<dbReference type="EMBL" id="CP046368">
    <property type="protein sequence ID" value="QIA69495.1"/>
    <property type="molecule type" value="Genomic_DNA"/>
</dbReference>
<name>A0AAJ4JYW6_SPICI</name>
<reference evidence="2 3" key="1">
    <citation type="submission" date="2019-11" db="EMBL/GenBank/DDBJ databases">
        <title>Whole genome sequencing and comparative genomics analyses of five strains of Spiroplasma citri.</title>
        <authorList>
            <person name="Yokomi R."/>
            <person name="Chen J."/>
            <person name="Rattner R."/>
            <person name="Vidalakis G."/>
        </authorList>
    </citation>
    <scope>NUCLEOTIDE SEQUENCE [LARGE SCALE GENOMIC DNA]</scope>
    <source>
        <strain evidence="2 3">BR12</strain>
    </source>
</reference>
<feature type="compositionally biased region" description="Polar residues" evidence="1">
    <location>
        <begin position="147"/>
        <end position="166"/>
    </location>
</feature>
<dbReference type="KEGG" id="sck:SCITRI_001568"/>
<feature type="region of interest" description="Disordered" evidence="1">
    <location>
        <begin position="147"/>
        <end position="177"/>
    </location>
</feature>
<dbReference type="RefSeq" id="WP_071937839.1">
    <property type="nucleotide sequence ID" value="NZ_CP013197.1"/>
</dbReference>
<organism evidence="2 3">
    <name type="scientific">Spiroplasma citri</name>
    <dbReference type="NCBI Taxonomy" id="2133"/>
    <lineage>
        <taxon>Bacteria</taxon>
        <taxon>Bacillati</taxon>
        <taxon>Mycoplasmatota</taxon>
        <taxon>Mollicutes</taxon>
        <taxon>Entomoplasmatales</taxon>
        <taxon>Spiroplasmataceae</taxon>
        <taxon>Spiroplasma</taxon>
    </lineage>
</organism>
<feature type="region of interest" description="Disordered" evidence="1">
    <location>
        <begin position="188"/>
        <end position="207"/>
    </location>
</feature>
<sequence length="207" mass="23923">MNKIEFLINLDKVNSDFKKLLKDFDKLENKYLKIIKKDKNLKETINLEELSDIKNVSNELYTEVIFPYFQHKNEEIIPNGREIIETVTGTYQNLKTKVNNFVLNTDKAITDAQKNTQWYLPKSKINPIAKPPRAKLSDQELLNLESQPGTSGVQAQANKKSPQSVPSKPHLTELQKKNIIAINKQVKNMTQQENQQEQTTQVEENSR</sequence>
<accession>A0AAJ4JYW6</accession>
<gene>
    <name evidence="2" type="ORF">GL298_08520</name>
</gene>
<dbReference type="Proteomes" id="UP000464735">
    <property type="component" value="Chromosome"/>
</dbReference>
<evidence type="ECO:0000313" key="3">
    <source>
        <dbReference type="Proteomes" id="UP000464735"/>
    </source>
</evidence>
<dbReference type="GeneID" id="54239399"/>
<dbReference type="AlphaFoldDB" id="A0AAJ4JYW6"/>